<protein>
    <submittedName>
        <fullName evidence="1">DUF3830 family protein</fullName>
    </submittedName>
</protein>
<dbReference type="InterPro" id="IPR024532">
    <property type="entry name" value="DUF3830"/>
</dbReference>
<dbReference type="InterPro" id="IPR029000">
    <property type="entry name" value="Cyclophilin-like_dom_sf"/>
</dbReference>
<gene>
    <name evidence="1" type="ORF">IAB67_04990</name>
</gene>
<reference evidence="1" key="1">
    <citation type="submission" date="2020-10" db="EMBL/GenBank/DDBJ databases">
        <authorList>
            <person name="Gilroy R."/>
        </authorList>
    </citation>
    <scope>NUCLEOTIDE SEQUENCE</scope>
    <source>
        <strain evidence="1">CHK191-8634</strain>
    </source>
</reference>
<evidence type="ECO:0000313" key="2">
    <source>
        <dbReference type="Proteomes" id="UP000824073"/>
    </source>
</evidence>
<dbReference type="Proteomes" id="UP000824073">
    <property type="component" value="Unassembled WGS sequence"/>
</dbReference>
<accession>A0A9D1IUK7</accession>
<dbReference type="EMBL" id="DVMR01000042">
    <property type="protein sequence ID" value="HIU43638.1"/>
    <property type="molecule type" value="Genomic_DNA"/>
</dbReference>
<dbReference type="Gene3D" id="2.40.100.20">
    <property type="match status" value="1"/>
</dbReference>
<name>A0A9D1IUK7_9CLOT</name>
<dbReference type="Pfam" id="PF12903">
    <property type="entry name" value="DUF3830"/>
    <property type="match status" value="1"/>
</dbReference>
<proteinExistence type="predicted"/>
<organism evidence="1 2">
    <name type="scientific">Candidatus Ventrousia excrementavium</name>
    <dbReference type="NCBI Taxonomy" id="2840961"/>
    <lineage>
        <taxon>Bacteria</taxon>
        <taxon>Bacillati</taxon>
        <taxon>Bacillota</taxon>
        <taxon>Clostridia</taxon>
        <taxon>Eubacteriales</taxon>
        <taxon>Clostridiaceae</taxon>
        <taxon>Clostridiaceae incertae sedis</taxon>
        <taxon>Candidatus Ventrousia</taxon>
    </lineage>
</organism>
<sequence>MTKLEIVAGGYRMVGELLEDKAPKTCAVFKKMLPLKNKIIHVRWSGQGVWIPYGDERTGLEYENNTSHPAPGEMLFYPGGVSEMELILAYGRCLFSSTSGQLSGNHFLTITEGREHLEALGEKALWEGAQDIAIDYLKE</sequence>
<dbReference type="SUPFAM" id="SSF50891">
    <property type="entry name" value="Cyclophilin-like"/>
    <property type="match status" value="1"/>
</dbReference>
<comment type="caution">
    <text evidence="1">The sequence shown here is derived from an EMBL/GenBank/DDBJ whole genome shotgun (WGS) entry which is preliminary data.</text>
</comment>
<dbReference type="AlphaFoldDB" id="A0A9D1IUK7"/>
<evidence type="ECO:0000313" key="1">
    <source>
        <dbReference type="EMBL" id="HIU43638.1"/>
    </source>
</evidence>
<reference evidence="1" key="2">
    <citation type="journal article" date="2021" name="PeerJ">
        <title>Extensive microbial diversity within the chicken gut microbiome revealed by metagenomics and culture.</title>
        <authorList>
            <person name="Gilroy R."/>
            <person name="Ravi A."/>
            <person name="Getino M."/>
            <person name="Pursley I."/>
            <person name="Horton D.L."/>
            <person name="Alikhan N.F."/>
            <person name="Baker D."/>
            <person name="Gharbi K."/>
            <person name="Hall N."/>
            <person name="Watson M."/>
            <person name="Adriaenssens E.M."/>
            <person name="Foster-Nyarko E."/>
            <person name="Jarju S."/>
            <person name="Secka A."/>
            <person name="Antonio M."/>
            <person name="Oren A."/>
            <person name="Chaudhuri R.R."/>
            <person name="La Ragione R."/>
            <person name="Hildebrand F."/>
            <person name="Pallen M.J."/>
        </authorList>
    </citation>
    <scope>NUCLEOTIDE SEQUENCE</scope>
    <source>
        <strain evidence="1">CHK191-8634</strain>
    </source>
</reference>